<name>A0A450YL52_9GAMM</name>
<sequence>MTLRLSERLIRELDRSLRESFGSVDAIAFGSRTDDARRGGDIDLAIPGNLAREEFHARKARFFANLLRRGFDLDIDLVQLADASPLLQREIHRRGVPLHQSRNSPEQSATK</sequence>
<organism evidence="2">
    <name type="scientific">Candidatus Kentrum sp. TC</name>
    <dbReference type="NCBI Taxonomy" id="2126339"/>
    <lineage>
        <taxon>Bacteria</taxon>
        <taxon>Pseudomonadati</taxon>
        <taxon>Pseudomonadota</taxon>
        <taxon>Gammaproteobacteria</taxon>
        <taxon>Candidatus Kentrum</taxon>
    </lineage>
</organism>
<dbReference type="GO" id="GO:0016740">
    <property type="term" value="F:transferase activity"/>
    <property type="evidence" value="ECO:0007669"/>
    <property type="project" value="UniProtKB-KW"/>
</dbReference>
<protein>
    <submittedName>
        <fullName evidence="2">Nucleotidyltransferase domain-containing protein</fullName>
    </submittedName>
</protein>
<gene>
    <name evidence="2" type="ORF">BECKTC1821E_GA0114239_10184</name>
</gene>
<proteinExistence type="predicted"/>
<dbReference type="InterPro" id="IPR041633">
    <property type="entry name" value="Polbeta"/>
</dbReference>
<dbReference type="AlphaFoldDB" id="A0A450YL52"/>
<dbReference type="SUPFAM" id="SSF81301">
    <property type="entry name" value="Nucleotidyltransferase"/>
    <property type="match status" value="1"/>
</dbReference>
<evidence type="ECO:0000313" key="2">
    <source>
        <dbReference type="EMBL" id="VFK42264.1"/>
    </source>
</evidence>
<dbReference type="EMBL" id="CAADFT010000018">
    <property type="protein sequence ID" value="VFK42264.1"/>
    <property type="molecule type" value="Genomic_DNA"/>
</dbReference>
<dbReference type="InterPro" id="IPR043519">
    <property type="entry name" value="NT_sf"/>
</dbReference>
<dbReference type="Gene3D" id="3.30.460.10">
    <property type="entry name" value="Beta Polymerase, domain 2"/>
    <property type="match status" value="1"/>
</dbReference>
<reference evidence="2" key="1">
    <citation type="submission" date="2019-02" db="EMBL/GenBank/DDBJ databases">
        <authorList>
            <person name="Gruber-Vodicka R. H."/>
            <person name="Seah K. B. B."/>
        </authorList>
    </citation>
    <scope>NUCLEOTIDE SEQUENCE</scope>
    <source>
        <strain evidence="2">BECK_BZ125</strain>
    </source>
</reference>
<keyword evidence="2" id="KW-0808">Transferase</keyword>
<dbReference type="Pfam" id="PF18765">
    <property type="entry name" value="Polbeta"/>
    <property type="match status" value="1"/>
</dbReference>
<evidence type="ECO:0000259" key="1">
    <source>
        <dbReference type="Pfam" id="PF18765"/>
    </source>
</evidence>
<feature type="domain" description="Polymerase beta nucleotidyltransferase" evidence="1">
    <location>
        <begin position="26"/>
        <end position="100"/>
    </location>
</feature>
<accession>A0A450YL52</accession>